<dbReference type="EMBL" id="CP144700">
    <property type="protein sequence ID" value="WVZ22132.1"/>
    <property type="molecule type" value="Genomic_DNA"/>
</dbReference>
<evidence type="ECO:0000313" key="3">
    <source>
        <dbReference type="Proteomes" id="UP001374535"/>
    </source>
</evidence>
<accession>A0AAQ3P7I4</accession>
<feature type="transmembrane region" description="Helical" evidence="1">
    <location>
        <begin position="7"/>
        <end position="27"/>
    </location>
</feature>
<name>A0AAQ3P7I4_VIGMU</name>
<evidence type="ECO:0000256" key="1">
    <source>
        <dbReference type="SAM" id="Phobius"/>
    </source>
</evidence>
<sequence>MARSHFKFFHVIINMPMGSCACSMTMMTKMTMTLPLHFGPYNWWWHSFINPKFNISFISWTQIMDLWPMLLRGSLAAVAATVAIVALVAKATKNASNDRNY</sequence>
<dbReference type="AlphaFoldDB" id="A0AAQ3P7I4"/>
<evidence type="ECO:0000313" key="2">
    <source>
        <dbReference type="EMBL" id="WVZ22132.1"/>
    </source>
</evidence>
<feature type="transmembrane region" description="Helical" evidence="1">
    <location>
        <begin position="69"/>
        <end position="89"/>
    </location>
</feature>
<keyword evidence="3" id="KW-1185">Reference proteome</keyword>
<dbReference type="Proteomes" id="UP001374535">
    <property type="component" value="Chromosome 1"/>
</dbReference>
<keyword evidence="1" id="KW-0472">Membrane</keyword>
<reference evidence="2 3" key="1">
    <citation type="journal article" date="2023" name="Life. Sci Alliance">
        <title>Evolutionary insights into 3D genome organization and epigenetic landscape of Vigna mungo.</title>
        <authorList>
            <person name="Junaid A."/>
            <person name="Singh B."/>
            <person name="Bhatia S."/>
        </authorList>
    </citation>
    <scope>NUCLEOTIDE SEQUENCE [LARGE SCALE GENOMIC DNA]</scope>
    <source>
        <strain evidence="2">Urdbean</strain>
    </source>
</reference>
<proteinExistence type="predicted"/>
<keyword evidence="1" id="KW-0812">Transmembrane</keyword>
<keyword evidence="1" id="KW-1133">Transmembrane helix</keyword>
<gene>
    <name evidence="2" type="ORF">V8G54_000676</name>
</gene>
<organism evidence="2 3">
    <name type="scientific">Vigna mungo</name>
    <name type="common">Black gram</name>
    <name type="synonym">Phaseolus mungo</name>
    <dbReference type="NCBI Taxonomy" id="3915"/>
    <lineage>
        <taxon>Eukaryota</taxon>
        <taxon>Viridiplantae</taxon>
        <taxon>Streptophyta</taxon>
        <taxon>Embryophyta</taxon>
        <taxon>Tracheophyta</taxon>
        <taxon>Spermatophyta</taxon>
        <taxon>Magnoliopsida</taxon>
        <taxon>eudicotyledons</taxon>
        <taxon>Gunneridae</taxon>
        <taxon>Pentapetalae</taxon>
        <taxon>rosids</taxon>
        <taxon>fabids</taxon>
        <taxon>Fabales</taxon>
        <taxon>Fabaceae</taxon>
        <taxon>Papilionoideae</taxon>
        <taxon>50 kb inversion clade</taxon>
        <taxon>NPAAA clade</taxon>
        <taxon>indigoferoid/millettioid clade</taxon>
        <taxon>Phaseoleae</taxon>
        <taxon>Vigna</taxon>
    </lineage>
</organism>
<protein>
    <submittedName>
        <fullName evidence="2">Uncharacterized protein</fullName>
    </submittedName>
</protein>
<dbReference type="PROSITE" id="PS51257">
    <property type="entry name" value="PROKAR_LIPOPROTEIN"/>
    <property type="match status" value="1"/>
</dbReference>